<dbReference type="Proteomes" id="UP000319663">
    <property type="component" value="Unassembled WGS sequence"/>
</dbReference>
<keyword evidence="3" id="KW-1185">Reference proteome</keyword>
<reference evidence="2 3" key="1">
    <citation type="submission" date="2019-06" db="EMBL/GenBank/DDBJ databases">
        <title>Wine fermentation using esterase from Monascus purpureus.</title>
        <authorList>
            <person name="Geng C."/>
            <person name="Zhang Y."/>
        </authorList>
    </citation>
    <scope>NUCLEOTIDE SEQUENCE [LARGE SCALE GENOMIC DNA]</scope>
    <source>
        <strain evidence="2">HQ1</strain>
    </source>
</reference>
<accession>A0A507QRI0</accession>
<dbReference type="EMBL" id="VIFY01000089">
    <property type="protein sequence ID" value="TQB71071.1"/>
    <property type="molecule type" value="Genomic_DNA"/>
</dbReference>
<dbReference type="PANTHER" id="PTHR33112:SF16">
    <property type="entry name" value="HETEROKARYON INCOMPATIBILITY DOMAIN-CONTAINING PROTEIN"/>
    <property type="match status" value="1"/>
</dbReference>
<gene>
    <name evidence="2" type="ORF">MPDQ_007834</name>
</gene>
<evidence type="ECO:0000259" key="1">
    <source>
        <dbReference type="Pfam" id="PF06985"/>
    </source>
</evidence>
<proteinExistence type="predicted"/>
<organism evidence="2 3">
    <name type="scientific">Monascus purpureus</name>
    <name type="common">Red mold</name>
    <name type="synonym">Monascus anka</name>
    <dbReference type="NCBI Taxonomy" id="5098"/>
    <lineage>
        <taxon>Eukaryota</taxon>
        <taxon>Fungi</taxon>
        <taxon>Dikarya</taxon>
        <taxon>Ascomycota</taxon>
        <taxon>Pezizomycotina</taxon>
        <taxon>Eurotiomycetes</taxon>
        <taxon>Eurotiomycetidae</taxon>
        <taxon>Eurotiales</taxon>
        <taxon>Aspergillaceae</taxon>
        <taxon>Monascus</taxon>
    </lineage>
</organism>
<comment type="caution">
    <text evidence="2">The sequence shown here is derived from an EMBL/GenBank/DDBJ whole genome shotgun (WGS) entry which is preliminary data.</text>
</comment>
<dbReference type="AlphaFoldDB" id="A0A507QRI0"/>
<dbReference type="Pfam" id="PF06985">
    <property type="entry name" value="HET"/>
    <property type="match status" value="1"/>
</dbReference>
<dbReference type="STRING" id="5098.A0A507QRI0"/>
<dbReference type="InterPro" id="IPR010730">
    <property type="entry name" value="HET"/>
</dbReference>
<evidence type="ECO:0000313" key="2">
    <source>
        <dbReference type="EMBL" id="TQB71071.1"/>
    </source>
</evidence>
<name>A0A507QRI0_MONPU</name>
<feature type="domain" description="Heterokaryon incompatibility" evidence="1">
    <location>
        <begin position="211"/>
        <end position="358"/>
    </location>
</feature>
<evidence type="ECO:0000313" key="3">
    <source>
        <dbReference type="Proteomes" id="UP000319663"/>
    </source>
</evidence>
<protein>
    <recommendedName>
        <fullName evidence="1">Heterokaryon incompatibility domain-containing protein</fullName>
    </recommendedName>
</protein>
<sequence length="712" mass="80922">MPKPDTSRFVADNTPPRLPTAYVCDRCWVSLFNTEAFERCCTWHQNNANYEQTGTETTATVYEIKHAVCNWCAYIKNFISDSWAPEDKITTYLAPSPIPSVTPPGNNTFYLSISCHSGMEKWRGGATLFLHALTTAEDPASDYVTARPLRTDTNSRAAKMQIRAWLRECKEHKCCSALHEDSILPTRVIEVSPLGRRYARVVESKNLRGLYATLSYCWGQDDFPTLTKANYAQFTEGLDEETLPPTIRDALATTRTSSIPYLWIDALCIIQDSEMDKAREMARMKEIYASSILTIVAAAAESVSKGFLYPRVHREILYTIPVRLQPDVFGTMSINDLDAVCYDEHCEPISKRAWAMQEQLLSNCVLTYTTRTMMWRCREGIKNFGNSLYFPHDIDTGYTAHVEKYSLNLHSLLLSQEEACAYKDKALSCWLRLVTAYSIRVTSLERDKLNALAGIASHSSFSRALGPGYFAGLWQYNLARQLTWRTSNWHRSLANGENFIFERPGRYQAPSWSWASLNGGTIHFDFSYDEDKTMPEVICAILDCSTMPAFPELNPFGEILSAQLRLRAPTRKAWFKPSTSNVLVLSEHICETEVVDLKNETITLEEALQIHVDDFRLRHPDVNITEEQEAMHGTNYGNMCGTCDETAHRECCLVLCVAITLEDKRDDGVKGLLLIKEEDERRNGSVFKRIGFFERGKNVDFKNDNNLEVSII</sequence>
<dbReference type="PANTHER" id="PTHR33112">
    <property type="entry name" value="DOMAIN PROTEIN, PUTATIVE-RELATED"/>
    <property type="match status" value="1"/>
</dbReference>